<gene>
    <name evidence="3" type="primary">GUCA1ANB</name>
</gene>
<accession>A0A7E6DP43</accession>
<dbReference type="OrthoDB" id="5982044at2759"/>
<evidence type="ECO:0000313" key="2">
    <source>
        <dbReference type="Proteomes" id="UP000504628"/>
    </source>
</evidence>
<dbReference type="GeneID" id="118500418"/>
<proteinExistence type="predicted"/>
<dbReference type="InParanoid" id="A0A7E6DP43"/>
<dbReference type="KEGG" id="pdic:118500418"/>
<dbReference type="PANTHER" id="PTHR35444">
    <property type="entry name" value="RIKEN CDNA 1700001C19 GENE"/>
    <property type="match status" value="1"/>
</dbReference>
<protein>
    <submittedName>
        <fullName evidence="3">Uncharacterized protein 114841037</fullName>
    </submittedName>
</protein>
<feature type="region of interest" description="Disordered" evidence="1">
    <location>
        <begin position="16"/>
        <end position="91"/>
    </location>
</feature>
<dbReference type="RefSeq" id="XP_035880948.1">
    <property type="nucleotide sequence ID" value="XM_036025055.1"/>
</dbReference>
<evidence type="ECO:0000313" key="3">
    <source>
        <dbReference type="RefSeq" id="XP_035880948.1"/>
    </source>
</evidence>
<feature type="compositionally biased region" description="Polar residues" evidence="1">
    <location>
        <begin position="24"/>
        <end position="38"/>
    </location>
</feature>
<evidence type="ECO:0000256" key="1">
    <source>
        <dbReference type="SAM" id="MobiDB-lite"/>
    </source>
</evidence>
<sequence>MRATWAGSCLHIMVPPTAHPGRAQENSSCPITPWTFSQPTPPQGSRHRPKKRASFSETSEDAQKPSAPSHGPKTPSSKKMKAPLSRSWKQDREQTLAAAYVPVVVDPRGQNVDKLRFNFYSSQYSNSLSPFYTLQKPSCGYLYHRDTDHTRKRFDVPPANVALWRS</sequence>
<dbReference type="Pfam" id="PF22581">
    <property type="entry name" value="CIMIP3"/>
    <property type="match status" value="1"/>
</dbReference>
<name>A0A7E6DP43_9CHIR</name>
<dbReference type="InterPro" id="IPR054446">
    <property type="entry name" value="CIMIP3-like"/>
</dbReference>
<dbReference type="AlphaFoldDB" id="A0A7E6DP43"/>
<dbReference type="CTD" id="114841037"/>
<dbReference type="PANTHER" id="PTHR35444:SF1">
    <property type="entry name" value="RIKEN CDNA 1700001C19 GENE"/>
    <property type="match status" value="1"/>
</dbReference>
<reference evidence="3" key="1">
    <citation type="submission" date="2025-08" db="UniProtKB">
        <authorList>
            <consortium name="RefSeq"/>
        </authorList>
    </citation>
    <scope>IDENTIFICATION</scope>
    <source>
        <tissue evidence="3">Muscle</tissue>
    </source>
</reference>
<dbReference type="Proteomes" id="UP000504628">
    <property type="component" value="Chromosome 4"/>
</dbReference>
<organism evidence="2 3">
    <name type="scientific">Phyllostomus discolor</name>
    <name type="common">pale spear-nosed bat</name>
    <dbReference type="NCBI Taxonomy" id="89673"/>
    <lineage>
        <taxon>Eukaryota</taxon>
        <taxon>Metazoa</taxon>
        <taxon>Chordata</taxon>
        <taxon>Craniata</taxon>
        <taxon>Vertebrata</taxon>
        <taxon>Euteleostomi</taxon>
        <taxon>Mammalia</taxon>
        <taxon>Eutheria</taxon>
        <taxon>Laurasiatheria</taxon>
        <taxon>Chiroptera</taxon>
        <taxon>Yangochiroptera</taxon>
        <taxon>Phyllostomidae</taxon>
        <taxon>Phyllostominae</taxon>
        <taxon>Phyllostomus</taxon>
    </lineage>
</organism>
<keyword evidence="2" id="KW-1185">Reference proteome</keyword>